<evidence type="ECO:0000256" key="4">
    <source>
        <dbReference type="ARBA" id="ARBA00022833"/>
    </source>
</evidence>
<dbReference type="PROSITE" id="PS50088">
    <property type="entry name" value="ANK_REPEAT"/>
    <property type="match status" value="1"/>
</dbReference>
<feature type="domain" description="PH" evidence="11">
    <location>
        <begin position="343"/>
        <end position="438"/>
    </location>
</feature>
<keyword evidence="9" id="KW-0175">Coiled coil</keyword>
<dbReference type="Pfam" id="PF16746">
    <property type="entry name" value="BAR_3"/>
    <property type="match status" value="1"/>
</dbReference>
<sequence>MTVKLDFEECLKDSPRFSSQSGSGVQPWDCRSGVRDWEETRRPAGNSQQIFLTQIELAKSPAAFRGSLEAAEEKELVVSERYRAVAVVRPPLWHHGAEIEEVQNHVSELETRLEKLVKQCQAMVEAGRVYCQTSKSFATGLQELGHHCSGDAVMEGCLEKFSTKLSVILKGQGELMETTQSVKTKLQSFVKEDVRRFKEVRKEFERRSECLEGAQARNAQAPRGKQHEVEEASNALLNARRAFRSEALDYVLQINVIEAKKRTDILMAMLSLMEAQAQFFQHGHQSLSELDLYRQTLSEEHTQLVLNSAREKRDMEQRHAAIKKKDISYDDTIMDFNADAANGIAMEGYLYKRASNAFKTWNRRWFSIQKNQLVYQKKFKDQLTVVVEDLRLCTVKNSTENERRFCFEVVSPSKCCLLQADSERQQQAWITAVQSSIASAFQEHREDSHSPRQRCSSVSASSLGGAAGAGGGADQESEGRKALEEVQAIPGNKQCCDCGEPGPDWASINLGITLCIVCSGIHRSLGVHFSKVRSLTLDSWEPELVKLMCELGNAVINRIYEARIEEMTIKKPHPSSPRGEKESWIRSKYVEKKFIQKLPETGRNVLLLRRSSARRKRNTSPERTVQKPPLKPKPTRATLPRVTGLSLSDLVQKNHAGAHKEAEEPDEDLSGLHPGALLYRSAALQNFPVMADALAHGADVNWVNASEESSTPLIQAVSVNALAACEFLLQNGAHVNQADSNGRGPLHHATILGHTGVSHSLKNGKNRRTRKSEFRLGSRLVCLFLKRGADYNAKDKNQKDPITIAVDNANADIVTLLRIAKMNKEMREMDGAFGQSGHSAEQGSGGAFGGGLAHTRKSLQSIKNHISGWALGGQLPSVSDVLCFFVVCCRAPAETSAWFRQLVQCATCCKPRGDETYQDIFRDFSHMASNNPEKLKRRSADIRF</sequence>
<dbReference type="InterPro" id="IPR027267">
    <property type="entry name" value="AH/BAR_dom_sf"/>
</dbReference>
<evidence type="ECO:0000256" key="9">
    <source>
        <dbReference type="SAM" id="Coils"/>
    </source>
</evidence>
<dbReference type="GO" id="GO:0008270">
    <property type="term" value="F:zinc ion binding"/>
    <property type="evidence" value="ECO:0007669"/>
    <property type="project" value="UniProtKB-KW"/>
</dbReference>
<feature type="region of interest" description="Disordered" evidence="10">
    <location>
        <begin position="441"/>
        <end position="482"/>
    </location>
</feature>
<keyword evidence="4 8" id="KW-0862">Zinc</keyword>
<comment type="activity regulation">
    <text evidence="8">GAP activity stimulated by phosphatidylinositol 4,5-bisphosphate (PIP2) and phosphatidic acid.</text>
</comment>
<dbReference type="FunFam" id="1.10.220.150:FF:000007">
    <property type="entry name" value="Arf-GAP with coiled-coil, ANK repeat and PH domain-containing protein 2"/>
    <property type="match status" value="1"/>
</dbReference>
<evidence type="ECO:0000256" key="8">
    <source>
        <dbReference type="RuleBase" id="RU369028"/>
    </source>
</evidence>
<dbReference type="InterPro" id="IPR002110">
    <property type="entry name" value="Ankyrin_rpt"/>
</dbReference>
<accession>A0A5C6N6S1</accession>
<dbReference type="Gene3D" id="2.30.29.30">
    <property type="entry name" value="Pleckstrin-homology domain (PH domain)/Phosphotyrosine-binding domain (PTB)"/>
    <property type="match status" value="1"/>
</dbReference>
<evidence type="ECO:0000313" key="13">
    <source>
        <dbReference type="EMBL" id="TWW63066.1"/>
    </source>
</evidence>
<dbReference type="InterPro" id="IPR011993">
    <property type="entry name" value="PH-like_dom_sf"/>
</dbReference>
<dbReference type="Pfam" id="PF12796">
    <property type="entry name" value="Ank_2"/>
    <property type="match status" value="1"/>
</dbReference>
<dbReference type="SMART" id="SM00233">
    <property type="entry name" value="PH"/>
    <property type="match status" value="1"/>
</dbReference>
<evidence type="ECO:0000256" key="10">
    <source>
        <dbReference type="SAM" id="MobiDB-lite"/>
    </source>
</evidence>
<evidence type="ECO:0000256" key="1">
    <source>
        <dbReference type="ARBA" id="ARBA00022723"/>
    </source>
</evidence>
<dbReference type="AlphaFoldDB" id="A0A5C6N6S1"/>
<dbReference type="CDD" id="cd13250">
    <property type="entry name" value="PH_ACAP"/>
    <property type="match status" value="1"/>
</dbReference>
<dbReference type="SUPFAM" id="SSF48403">
    <property type="entry name" value="Ankyrin repeat"/>
    <property type="match status" value="1"/>
</dbReference>
<keyword evidence="5 6" id="KW-0040">ANK repeat</keyword>
<dbReference type="Gene3D" id="1.20.1270.60">
    <property type="entry name" value="Arfaptin homology (AH) domain/BAR domain"/>
    <property type="match status" value="1"/>
</dbReference>
<organism evidence="13 14">
    <name type="scientific">Takifugu flavidus</name>
    <name type="common">sansaifugu</name>
    <dbReference type="NCBI Taxonomy" id="433684"/>
    <lineage>
        <taxon>Eukaryota</taxon>
        <taxon>Metazoa</taxon>
        <taxon>Chordata</taxon>
        <taxon>Craniata</taxon>
        <taxon>Vertebrata</taxon>
        <taxon>Euteleostomi</taxon>
        <taxon>Actinopterygii</taxon>
        <taxon>Neopterygii</taxon>
        <taxon>Teleostei</taxon>
        <taxon>Neoteleostei</taxon>
        <taxon>Acanthomorphata</taxon>
        <taxon>Eupercaria</taxon>
        <taxon>Tetraodontiformes</taxon>
        <taxon>Tetradontoidea</taxon>
        <taxon>Tetraodontidae</taxon>
        <taxon>Takifugu</taxon>
    </lineage>
</organism>
<dbReference type="InterPro" id="IPR036770">
    <property type="entry name" value="Ankyrin_rpt-contain_sf"/>
</dbReference>
<dbReference type="InterPro" id="IPR001849">
    <property type="entry name" value="PH_domain"/>
</dbReference>
<dbReference type="PANTHER" id="PTHR23180:SF197">
    <property type="entry name" value="ARF-GAP WITH COILED-COIL, ANK REPEAT AND PH DOMAIN-CONTAINING PROTEIN 1"/>
    <property type="match status" value="1"/>
</dbReference>
<feature type="coiled-coil region" evidence="9">
    <location>
        <begin position="99"/>
        <end position="126"/>
    </location>
</feature>
<dbReference type="Pfam" id="PF01412">
    <property type="entry name" value="ArfGap"/>
    <property type="match status" value="1"/>
</dbReference>
<dbReference type="PRINTS" id="PR00405">
    <property type="entry name" value="REVINTRACTNG"/>
</dbReference>
<evidence type="ECO:0000256" key="6">
    <source>
        <dbReference type="PROSITE-ProRule" id="PRU00023"/>
    </source>
</evidence>
<feature type="region of interest" description="Disordered" evidence="10">
    <location>
        <begin position="608"/>
        <end position="641"/>
    </location>
</feature>
<evidence type="ECO:0000259" key="12">
    <source>
        <dbReference type="PROSITE" id="PS50115"/>
    </source>
</evidence>
<evidence type="ECO:0000256" key="3">
    <source>
        <dbReference type="ARBA" id="ARBA00022771"/>
    </source>
</evidence>
<evidence type="ECO:0000313" key="14">
    <source>
        <dbReference type="Proteomes" id="UP000324091"/>
    </source>
</evidence>
<evidence type="ECO:0000256" key="5">
    <source>
        <dbReference type="ARBA" id="ARBA00023043"/>
    </source>
</evidence>
<evidence type="ECO:0000259" key="11">
    <source>
        <dbReference type="PROSITE" id="PS50003"/>
    </source>
</evidence>
<comment type="subcellular location">
    <subcellularLocation>
        <location evidence="8">Endosome membrane</location>
        <topology evidence="8">Peripheral membrane protein</topology>
    </subcellularLocation>
</comment>
<dbReference type="EMBL" id="RHFK02000016">
    <property type="protein sequence ID" value="TWW63066.1"/>
    <property type="molecule type" value="Genomic_DNA"/>
</dbReference>
<keyword evidence="8" id="KW-0343">GTPase activation</keyword>
<dbReference type="InterPro" id="IPR001164">
    <property type="entry name" value="ArfGAP_dom"/>
</dbReference>
<dbReference type="GO" id="GO:0010008">
    <property type="term" value="C:endosome membrane"/>
    <property type="evidence" value="ECO:0007669"/>
    <property type="project" value="UniProtKB-SubCell"/>
</dbReference>
<keyword evidence="1 8" id="KW-0479">Metal-binding</keyword>
<comment type="function">
    <text evidence="8">GTPase-activating protein for the ADP ribosylation factor family.</text>
</comment>
<feature type="domain" description="Arf-GAP" evidence="12">
    <location>
        <begin position="480"/>
        <end position="602"/>
    </location>
</feature>
<dbReference type="InterPro" id="IPR004148">
    <property type="entry name" value="BAR_dom"/>
</dbReference>
<dbReference type="GO" id="GO:0005096">
    <property type="term" value="F:GTPase activator activity"/>
    <property type="evidence" value="ECO:0007669"/>
    <property type="project" value="UniProtKB-KW"/>
</dbReference>
<protein>
    <recommendedName>
        <fullName evidence="8">Arf-GAP with coiled-coil, ANK repeat and PH domain-containing protein</fullName>
        <shortName evidence="8">Cnt-b</shortName>
    </recommendedName>
    <alternativeName>
        <fullName evidence="8">Centaurin-beta</fullName>
    </alternativeName>
</protein>
<comment type="caution">
    <text evidence="13">The sequence shown here is derived from an EMBL/GenBank/DDBJ whole genome shotgun (WGS) entry which is preliminary data.</text>
</comment>
<name>A0A5C6N6S1_9TELE</name>
<dbReference type="Gene3D" id="1.25.40.20">
    <property type="entry name" value="Ankyrin repeat-containing domain"/>
    <property type="match status" value="1"/>
</dbReference>
<dbReference type="PANTHER" id="PTHR23180">
    <property type="entry name" value="CENTAURIN/ARF"/>
    <property type="match status" value="1"/>
</dbReference>
<reference evidence="13 14" key="1">
    <citation type="submission" date="2019-04" db="EMBL/GenBank/DDBJ databases">
        <title>Chromosome genome assembly for Takifugu flavidus.</title>
        <authorList>
            <person name="Xiao S."/>
        </authorList>
    </citation>
    <scope>NUCLEOTIDE SEQUENCE [LARGE SCALE GENOMIC DNA]</scope>
    <source>
        <strain evidence="13">HTHZ2018</strain>
        <tissue evidence="13">Muscle</tissue>
    </source>
</reference>
<dbReference type="CDD" id="cd08852">
    <property type="entry name" value="ArfGap_ACAP1"/>
    <property type="match status" value="1"/>
</dbReference>
<evidence type="ECO:0000256" key="2">
    <source>
        <dbReference type="ARBA" id="ARBA00022737"/>
    </source>
</evidence>
<keyword evidence="14" id="KW-1185">Reference proteome</keyword>
<dbReference type="SMART" id="SM00105">
    <property type="entry name" value="ArfGap"/>
    <property type="match status" value="1"/>
</dbReference>
<dbReference type="Proteomes" id="UP000324091">
    <property type="component" value="Chromosome 3"/>
</dbReference>
<dbReference type="InterPro" id="IPR045258">
    <property type="entry name" value="ACAP1/2/3-like"/>
</dbReference>
<comment type="domain">
    <text evidence="8">PH domain binds phospholipids including phosphatidic acid, phosphatidylinositol 3-phosphate, phosphatidylinositol 3,5-bisphosphate (PIP2) and phosphatidylinositol 3,4,5-trisphosphate (PIP3). May mediate protein binding to PIP2 or PIP3 containing membranes.</text>
</comment>
<dbReference type="SUPFAM" id="SSF103657">
    <property type="entry name" value="BAR/IMD domain-like"/>
    <property type="match status" value="1"/>
</dbReference>
<dbReference type="FunFam" id="1.20.1270.60:FF:000025">
    <property type="entry name" value="arf-GAP with coiled-coil, ANK repeat and PH domain-containing protein 2"/>
    <property type="match status" value="1"/>
</dbReference>
<dbReference type="FunFam" id="2.30.29.30:FF:000026">
    <property type="entry name" value="Arf-GAP with coiled-coil, ANK repeat and PH domain-containing protein 2"/>
    <property type="match status" value="1"/>
</dbReference>
<dbReference type="Gene3D" id="1.10.220.150">
    <property type="entry name" value="Arf GTPase activating protein"/>
    <property type="match status" value="1"/>
</dbReference>
<dbReference type="PROSITE" id="PS50115">
    <property type="entry name" value="ARFGAP"/>
    <property type="match status" value="1"/>
</dbReference>
<proteinExistence type="predicted"/>
<evidence type="ECO:0000256" key="7">
    <source>
        <dbReference type="PROSITE-ProRule" id="PRU00288"/>
    </source>
</evidence>
<dbReference type="InterPro" id="IPR038508">
    <property type="entry name" value="ArfGAP_dom_sf"/>
</dbReference>
<dbReference type="Pfam" id="PF00169">
    <property type="entry name" value="PH"/>
    <property type="match status" value="1"/>
</dbReference>
<dbReference type="SUPFAM" id="SSF57863">
    <property type="entry name" value="ArfGap/RecO-like zinc finger"/>
    <property type="match status" value="1"/>
</dbReference>
<gene>
    <name evidence="13" type="ORF">D4764_03G0000740</name>
</gene>
<feature type="repeat" description="ANK" evidence="6">
    <location>
        <begin position="708"/>
        <end position="740"/>
    </location>
</feature>
<comment type="domain">
    <text evidence="8">The BAR domain mediates homodimerization, it can neither bind membrane nor impart curvature, but instead requires the neighboring PH domain to achieve these functions.</text>
</comment>
<dbReference type="PROSITE" id="PS50003">
    <property type="entry name" value="PH_DOMAIN"/>
    <property type="match status" value="1"/>
</dbReference>
<dbReference type="InterPro" id="IPR037278">
    <property type="entry name" value="ARFGAP/RecO"/>
</dbReference>
<keyword evidence="3 7" id="KW-0863">Zinc-finger</keyword>
<dbReference type="SUPFAM" id="SSF50729">
    <property type="entry name" value="PH domain-like"/>
    <property type="match status" value="1"/>
</dbReference>
<keyword evidence="2 8" id="KW-0677">Repeat</keyword>
<keyword evidence="8" id="KW-0967">Endosome</keyword>